<dbReference type="Proteomes" id="UP001497516">
    <property type="component" value="Chromosome 10"/>
</dbReference>
<sequence length="77" mass="8729">MLLPTKGIRVKWDCEGTYPKDAKLLGEKYGDYPTIEEMEQSFDDLDALRQITSKPPRSFNASIKDEGPKQLLMVAPL</sequence>
<reference evidence="1 2" key="1">
    <citation type="submission" date="2024-04" db="EMBL/GenBank/DDBJ databases">
        <authorList>
            <person name="Fracassetti M."/>
        </authorList>
    </citation>
    <scope>NUCLEOTIDE SEQUENCE [LARGE SCALE GENOMIC DNA]</scope>
</reference>
<name>A0AAV2D0E2_9ROSI</name>
<evidence type="ECO:0000313" key="1">
    <source>
        <dbReference type="EMBL" id="CAL1361613.1"/>
    </source>
</evidence>
<dbReference type="AlphaFoldDB" id="A0AAV2D0E2"/>
<accession>A0AAV2D0E2</accession>
<organism evidence="1 2">
    <name type="scientific">Linum trigynum</name>
    <dbReference type="NCBI Taxonomy" id="586398"/>
    <lineage>
        <taxon>Eukaryota</taxon>
        <taxon>Viridiplantae</taxon>
        <taxon>Streptophyta</taxon>
        <taxon>Embryophyta</taxon>
        <taxon>Tracheophyta</taxon>
        <taxon>Spermatophyta</taxon>
        <taxon>Magnoliopsida</taxon>
        <taxon>eudicotyledons</taxon>
        <taxon>Gunneridae</taxon>
        <taxon>Pentapetalae</taxon>
        <taxon>rosids</taxon>
        <taxon>fabids</taxon>
        <taxon>Malpighiales</taxon>
        <taxon>Linaceae</taxon>
        <taxon>Linum</taxon>
    </lineage>
</organism>
<keyword evidence="2" id="KW-1185">Reference proteome</keyword>
<protein>
    <submittedName>
        <fullName evidence="1">Uncharacterized protein</fullName>
    </submittedName>
</protein>
<gene>
    <name evidence="1" type="ORF">LTRI10_LOCUS8980</name>
</gene>
<evidence type="ECO:0000313" key="2">
    <source>
        <dbReference type="Proteomes" id="UP001497516"/>
    </source>
</evidence>
<proteinExistence type="predicted"/>
<dbReference type="EMBL" id="OZ034814">
    <property type="protein sequence ID" value="CAL1361613.1"/>
    <property type="molecule type" value="Genomic_DNA"/>
</dbReference>